<keyword evidence="6" id="KW-0472">Membrane</keyword>
<evidence type="ECO:0000256" key="7">
    <source>
        <dbReference type="ARBA" id="ARBA00023237"/>
    </source>
</evidence>
<evidence type="ECO:0000256" key="8">
    <source>
        <dbReference type="SAM" id="SignalP"/>
    </source>
</evidence>
<feature type="signal peptide" evidence="8">
    <location>
        <begin position="1"/>
        <end position="25"/>
    </location>
</feature>
<dbReference type="InterPro" id="IPR051906">
    <property type="entry name" value="TolC-like"/>
</dbReference>
<evidence type="ECO:0000256" key="5">
    <source>
        <dbReference type="ARBA" id="ARBA00022692"/>
    </source>
</evidence>
<keyword evidence="7" id="KW-0998">Cell outer membrane</keyword>
<gene>
    <name evidence="9" type="ORF">GCM10011363_22420</name>
</gene>
<dbReference type="InterPro" id="IPR003423">
    <property type="entry name" value="OMP_efflux"/>
</dbReference>
<proteinExistence type="inferred from homology"/>
<sequence length="469" mass="50229">MAKRMKLAGLAVALGLVIAVPMARAETLADAMIGAYNTSGLLEQNRAVLRAADEDVAQAMSSLRPVISWSADATRQFGTTRSASTANNIVPAVSNTISASLIAELTVFDNGQSKLAIETTKEAVLGTRQQLVSVEQQVLLSAVEAYLEVRRAIENVALRENNVRLIAQELRAAQERFEVGEVTRTDTSLAEARLAAARSQLAAAQGALTVAREQYLAVVGRLPGQLDPLRTLPDLPGSVDAAKGIALRNHPQVKSVQHQVAAAELSILRAEAAMKPSVRLSGRLSVTEGIDTERFTRGGSIGIEAGGPIYQGGRLTSLVRQSMANRDSARGQLHQVIDQIAQNVGNAYAQLRIAQASLESTDRQVRAASVAFEGVREEAALGARTTLDVLNAEQELLNARSARISAEVDEGVAAYRILSTLGRLTATDLRLNVQQYDPVTYYNLVKDGPIQKSQQGQQLDRVLKSLGKN</sequence>
<name>A0ABQ1KTS0_9RHOB</name>
<dbReference type="Proteomes" id="UP000645462">
    <property type="component" value="Unassembled WGS sequence"/>
</dbReference>
<evidence type="ECO:0000313" key="10">
    <source>
        <dbReference type="Proteomes" id="UP000645462"/>
    </source>
</evidence>
<keyword evidence="4" id="KW-1134">Transmembrane beta strand</keyword>
<comment type="subcellular location">
    <subcellularLocation>
        <location evidence="1">Cell outer membrane</location>
    </subcellularLocation>
</comment>
<reference evidence="10" key="1">
    <citation type="journal article" date="2019" name="Int. J. Syst. Evol. Microbiol.">
        <title>The Global Catalogue of Microorganisms (GCM) 10K type strain sequencing project: providing services to taxonomists for standard genome sequencing and annotation.</title>
        <authorList>
            <consortium name="The Broad Institute Genomics Platform"/>
            <consortium name="The Broad Institute Genome Sequencing Center for Infectious Disease"/>
            <person name="Wu L."/>
            <person name="Ma J."/>
        </authorList>
    </citation>
    <scope>NUCLEOTIDE SEQUENCE [LARGE SCALE GENOMIC DNA]</scope>
    <source>
        <strain evidence="10">CGMCC 1.12478</strain>
    </source>
</reference>
<dbReference type="RefSeq" id="WP_188482119.1">
    <property type="nucleotide sequence ID" value="NZ_BMFC01000004.1"/>
</dbReference>
<feature type="chain" id="PRO_5046572026" evidence="8">
    <location>
        <begin position="26"/>
        <end position="469"/>
    </location>
</feature>
<dbReference type="EMBL" id="BMFC01000004">
    <property type="protein sequence ID" value="GGC05216.1"/>
    <property type="molecule type" value="Genomic_DNA"/>
</dbReference>
<evidence type="ECO:0000256" key="4">
    <source>
        <dbReference type="ARBA" id="ARBA00022452"/>
    </source>
</evidence>
<evidence type="ECO:0000256" key="6">
    <source>
        <dbReference type="ARBA" id="ARBA00023136"/>
    </source>
</evidence>
<keyword evidence="5" id="KW-0812">Transmembrane</keyword>
<comment type="similarity">
    <text evidence="2">Belongs to the outer membrane factor (OMF) (TC 1.B.17) family.</text>
</comment>
<protein>
    <submittedName>
        <fullName evidence="9">Transporter</fullName>
    </submittedName>
</protein>
<evidence type="ECO:0000256" key="3">
    <source>
        <dbReference type="ARBA" id="ARBA00022448"/>
    </source>
</evidence>
<dbReference type="Gene3D" id="1.20.1600.10">
    <property type="entry name" value="Outer membrane efflux proteins (OEP)"/>
    <property type="match status" value="1"/>
</dbReference>
<evidence type="ECO:0000256" key="1">
    <source>
        <dbReference type="ARBA" id="ARBA00004442"/>
    </source>
</evidence>
<dbReference type="NCBIfam" id="TIGR01844">
    <property type="entry name" value="type_I_sec_TolC"/>
    <property type="match status" value="1"/>
</dbReference>
<dbReference type="InterPro" id="IPR010130">
    <property type="entry name" value="T1SS_OMP_TolC"/>
</dbReference>
<accession>A0ABQ1KTS0</accession>
<dbReference type="Pfam" id="PF02321">
    <property type="entry name" value="OEP"/>
    <property type="match status" value="2"/>
</dbReference>
<dbReference type="PANTHER" id="PTHR30026">
    <property type="entry name" value="OUTER MEMBRANE PROTEIN TOLC"/>
    <property type="match status" value="1"/>
</dbReference>
<organism evidence="9 10">
    <name type="scientific">Marivita lacus</name>
    <dbReference type="NCBI Taxonomy" id="1323742"/>
    <lineage>
        <taxon>Bacteria</taxon>
        <taxon>Pseudomonadati</taxon>
        <taxon>Pseudomonadota</taxon>
        <taxon>Alphaproteobacteria</taxon>
        <taxon>Rhodobacterales</taxon>
        <taxon>Roseobacteraceae</taxon>
        <taxon>Marivita</taxon>
    </lineage>
</organism>
<dbReference type="PANTHER" id="PTHR30026:SF22">
    <property type="entry name" value="OUTER MEMBRANE EFFLUX PROTEIN"/>
    <property type="match status" value="1"/>
</dbReference>
<dbReference type="SUPFAM" id="SSF56954">
    <property type="entry name" value="Outer membrane efflux proteins (OEP)"/>
    <property type="match status" value="1"/>
</dbReference>
<keyword evidence="8" id="KW-0732">Signal</keyword>
<comment type="caution">
    <text evidence="9">The sequence shown here is derived from an EMBL/GenBank/DDBJ whole genome shotgun (WGS) entry which is preliminary data.</text>
</comment>
<keyword evidence="3" id="KW-0813">Transport</keyword>
<evidence type="ECO:0000313" key="9">
    <source>
        <dbReference type="EMBL" id="GGC05216.1"/>
    </source>
</evidence>
<evidence type="ECO:0000256" key="2">
    <source>
        <dbReference type="ARBA" id="ARBA00007613"/>
    </source>
</evidence>
<keyword evidence="10" id="KW-1185">Reference proteome</keyword>